<dbReference type="Proteomes" id="UP000183685">
    <property type="component" value="Unassembled WGS sequence"/>
</dbReference>
<dbReference type="SUPFAM" id="SSF82693">
    <property type="entry name" value="Multidrug efflux transporter AcrB pore domain, PN1, PN2, PC1 and PC2 subdomains"/>
    <property type="match status" value="1"/>
</dbReference>
<evidence type="ECO:0000313" key="2">
    <source>
        <dbReference type="Proteomes" id="UP000183685"/>
    </source>
</evidence>
<dbReference type="STRING" id="637679.GCA_001550055_03257"/>
<dbReference type="PROSITE" id="PS51257">
    <property type="entry name" value="PROKAR_LIPOPROTEIN"/>
    <property type="match status" value="1"/>
</dbReference>
<evidence type="ECO:0000313" key="1">
    <source>
        <dbReference type="EMBL" id="SDE34572.1"/>
    </source>
</evidence>
<name>A0A1G7C5C5_9PROT</name>
<reference evidence="1 2" key="1">
    <citation type="submission" date="2016-10" db="EMBL/GenBank/DDBJ databases">
        <authorList>
            <person name="de Groot N.N."/>
        </authorList>
    </citation>
    <scope>NUCLEOTIDE SEQUENCE [LARGE SCALE GENOMIC DNA]</scope>
    <source>
        <strain evidence="1 2">CGMCC 1.9109</strain>
    </source>
</reference>
<organism evidence="1 2">
    <name type="scientific">Kordiimonas lacus</name>
    <dbReference type="NCBI Taxonomy" id="637679"/>
    <lineage>
        <taxon>Bacteria</taxon>
        <taxon>Pseudomonadati</taxon>
        <taxon>Pseudomonadota</taxon>
        <taxon>Alphaproteobacteria</taxon>
        <taxon>Kordiimonadales</taxon>
        <taxon>Kordiimonadaceae</taxon>
        <taxon>Kordiimonas</taxon>
    </lineage>
</organism>
<protein>
    <recommendedName>
        <fullName evidence="3">Lipoprotein</fullName>
    </recommendedName>
</protein>
<dbReference type="AlphaFoldDB" id="A0A1G7C5C5"/>
<evidence type="ECO:0008006" key="3">
    <source>
        <dbReference type="Google" id="ProtNLM"/>
    </source>
</evidence>
<dbReference type="EMBL" id="FNAK01000006">
    <property type="protein sequence ID" value="SDE34572.1"/>
    <property type="molecule type" value="Genomic_DNA"/>
</dbReference>
<keyword evidence="2" id="KW-1185">Reference proteome</keyword>
<dbReference type="OrthoDB" id="7594871at2"/>
<sequence length="229" mass="24745">MKNWIVFGLFFVLAACGGDEVPQAQFASPQTGWRHEAGGDLRHGPSGIGFPEAVGAYKRIRVIDFAKDGSDVGVVYKAPEGPDGAADEITLYATYHEGISAQQYLNSATQAIVDRFEGLEFVQEGTFTPEGGNPIVGPYRLFKITLGGTDYRTGVWVAKDGNWMLKARFTYPANKDEVAALVDAMMSELSASTPEGVSPISYTVTNNEGVALDMVPVADVLKAVRWSER</sequence>
<dbReference type="RefSeq" id="WP_068306994.1">
    <property type="nucleotide sequence ID" value="NZ_FNAK01000006.1"/>
</dbReference>
<gene>
    <name evidence="1" type="ORF">SAMN04488071_2665</name>
</gene>
<proteinExistence type="predicted"/>
<accession>A0A1G7C5C5</accession>